<sequence>YLHRLRVLASLFNALLLSPRDCLKGLTYSSSKYKWRNGKFELESVIPQVGIAELMDGKCEILMAIWIKVITIEQLDNFGMLTAHETTAEECTSDDW</sequence>
<feature type="non-terminal residue" evidence="2">
    <location>
        <position position="1"/>
    </location>
</feature>
<proteinExistence type="predicted"/>
<accession>A0AAD5CLA6</accession>
<name>A0AAD5CLA6_AMBAR</name>
<feature type="signal peptide" evidence="1">
    <location>
        <begin position="1"/>
        <end position="22"/>
    </location>
</feature>
<reference evidence="2" key="1">
    <citation type="submission" date="2022-06" db="EMBL/GenBank/DDBJ databases">
        <title>Uncovering the hologenomic basis of an extraordinary plant invasion.</title>
        <authorList>
            <person name="Bieker V.C."/>
            <person name="Martin M.D."/>
            <person name="Gilbert T."/>
            <person name="Hodgins K."/>
            <person name="Battlay P."/>
            <person name="Petersen B."/>
            <person name="Wilson J."/>
        </authorList>
    </citation>
    <scope>NUCLEOTIDE SEQUENCE</scope>
    <source>
        <strain evidence="2">AA19_3_7</strain>
        <tissue evidence="2">Leaf</tissue>
    </source>
</reference>
<dbReference type="EMBL" id="JAMZMK010007610">
    <property type="protein sequence ID" value="KAI7744001.1"/>
    <property type="molecule type" value="Genomic_DNA"/>
</dbReference>
<protein>
    <submittedName>
        <fullName evidence="2">Uncharacterized protein</fullName>
    </submittedName>
</protein>
<feature type="chain" id="PRO_5041945909" evidence="1">
    <location>
        <begin position="23"/>
        <end position="96"/>
    </location>
</feature>
<gene>
    <name evidence="2" type="ORF">M8C21_030032</name>
</gene>
<comment type="caution">
    <text evidence="2">The sequence shown here is derived from an EMBL/GenBank/DDBJ whole genome shotgun (WGS) entry which is preliminary data.</text>
</comment>
<dbReference type="Proteomes" id="UP001206925">
    <property type="component" value="Unassembled WGS sequence"/>
</dbReference>
<evidence type="ECO:0000256" key="1">
    <source>
        <dbReference type="SAM" id="SignalP"/>
    </source>
</evidence>
<keyword evidence="1" id="KW-0732">Signal</keyword>
<organism evidence="2 3">
    <name type="scientific">Ambrosia artemisiifolia</name>
    <name type="common">Common ragweed</name>
    <dbReference type="NCBI Taxonomy" id="4212"/>
    <lineage>
        <taxon>Eukaryota</taxon>
        <taxon>Viridiplantae</taxon>
        <taxon>Streptophyta</taxon>
        <taxon>Embryophyta</taxon>
        <taxon>Tracheophyta</taxon>
        <taxon>Spermatophyta</taxon>
        <taxon>Magnoliopsida</taxon>
        <taxon>eudicotyledons</taxon>
        <taxon>Gunneridae</taxon>
        <taxon>Pentapetalae</taxon>
        <taxon>asterids</taxon>
        <taxon>campanulids</taxon>
        <taxon>Asterales</taxon>
        <taxon>Asteraceae</taxon>
        <taxon>Asteroideae</taxon>
        <taxon>Heliantheae alliance</taxon>
        <taxon>Heliantheae</taxon>
        <taxon>Ambrosia</taxon>
    </lineage>
</organism>
<dbReference type="AlphaFoldDB" id="A0AAD5CLA6"/>
<keyword evidence="3" id="KW-1185">Reference proteome</keyword>
<evidence type="ECO:0000313" key="3">
    <source>
        <dbReference type="Proteomes" id="UP001206925"/>
    </source>
</evidence>
<evidence type="ECO:0000313" key="2">
    <source>
        <dbReference type="EMBL" id="KAI7744001.1"/>
    </source>
</evidence>